<protein>
    <recommendedName>
        <fullName evidence="3">Autotransporter outer membrane beta-barrel domain-containing protein</fullName>
    </recommendedName>
</protein>
<organism evidence="1 2">
    <name type="scientific">Sphingomonas kyeonggiensis</name>
    <dbReference type="NCBI Taxonomy" id="1268553"/>
    <lineage>
        <taxon>Bacteria</taxon>
        <taxon>Pseudomonadati</taxon>
        <taxon>Pseudomonadota</taxon>
        <taxon>Alphaproteobacteria</taxon>
        <taxon>Sphingomonadales</taxon>
        <taxon>Sphingomonadaceae</taxon>
        <taxon>Sphingomonas</taxon>
    </lineage>
</organism>
<dbReference type="Proteomes" id="UP000575241">
    <property type="component" value="Unassembled WGS sequence"/>
</dbReference>
<name>A0A7W7K5C8_9SPHN</name>
<evidence type="ECO:0000313" key="2">
    <source>
        <dbReference type="Proteomes" id="UP000575241"/>
    </source>
</evidence>
<feature type="non-terminal residue" evidence="1">
    <location>
        <position position="1"/>
    </location>
</feature>
<proteinExistence type="predicted"/>
<dbReference type="EMBL" id="JACHLN010000004">
    <property type="protein sequence ID" value="MBB4841268.1"/>
    <property type="molecule type" value="Genomic_DNA"/>
</dbReference>
<evidence type="ECO:0000313" key="1">
    <source>
        <dbReference type="EMBL" id="MBB4841268.1"/>
    </source>
</evidence>
<accession>A0A7W7K5C8</accession>
<sequence length="54" mass="6111">DLAGNGWKREQLQLSIGTRFDILSSGWSFDFETGLRAGQGERAGTLQIRLSKRW</sequence>
<evidence type="ECO:0008006" key="3">
    <source>
        <dbReference type="Google" id="ProtNLM"/>
    </source>
</evidence>
<comment type="caution">
    <text evidence="1">The sequence shown here is derived from an EMBL/GenBank/DDBJ whole genome shotgun (WGS) entry which is preliminary data.</text>
</comment>
<keyword evidence="2" id="KW-1185">Reference proteome</keyword>
<gene>
    <name evidence="1" type="ORF">HNP52_004365</name>
</gene>
<reference evidence="1 2" key="1">
    <citation type="submission" date="2020-08" db="EMBL/GenBank/DDBJ databases">
        <title>Functional genomics of gut bacteria from endangered species of beetles.</title>
        <authorList>
            <person name="Carlos-Shanley C."/>
        </authorList>
    </citation>
    <scope>NUCLEOTIDE SEQUENCE [LARGE SCALE GENOMIC DNA]</scope>
    <source>
        <strain evidence="1 2">S00224</strain>
    </source>
</reference>
<dbReference type="AlphaFoldDB" id="A0A7W7K5C8"/>